<dbReference type="RefSeq" id="WP_249865954.1">
    <property type="nucleotide sequence ID" value="NZ_CP027059.1"/>
</dbReference>
<dbReference type="Proteomes" id="UP001057134">
    <property type="component" value="Chromosome"/>
</dbReference>
<organism evidence="14 15">
    <name type="scientific">Paenibacillus konkukensis</name>
    <dbReference type="NCBI Taxonomy" id="2020716"/>
    <lineage>
        <taxon>Bacteria</taxon>
        <taxon>Bacillati</taxon>
        <taxon>Bacillota</taxon>
        <taxon>Bacilli</taxon>
        <taxon>Bacillales</taxon>
        <taxon>Paenibacillaceae</taxon>
        <taxon>Paenibacillus</taxon>
    </lineage>
</organism>
<evidence type="ECO:0000256" key="8">
    <source>
        <dbReference type="ARBA" id="ARBA00023284"/>
    </source>
</evidence>
<evidence type="ECO:0000256" key="7">
    <source>
        <dbReference type="ARBA" id="ARBA00023157"/>
    </source>
</evidence>
<evidence type="ECO:0000256" key="11">
    <source>
        <dbReference type="ARBA" id="ARBA00041373"/>
    </source>
</evidence>
<feature type="domain" description="Thioredoxin" evidence="13">
    <location>
        <begin position="3"/>
        <end position="156"/>
    </location>
</feature>
<dbReference type="PANTHER" id="PTHR42801">
    <property type="entry name" value="THIOREDOXIN-DEPENDENT PEROXIDE REDUCTASE"/>
    <property type="match status" value="1"/>
</dbReference>
<comment type="similarity">
    <text evidence="10">Belongs to the peroxiredoxin family. BCP/PrxQ subfamily.</text>
</comment>
<dbReference type="EMBL" id="CP027059">
    <property type="protein sequence ID" value="UQZ83997.1"/>
    <property type="molecule type" value="Genomic_DNA"/>
</dbReference>
<comment type="catalytic activity">
    <reaction evidence="12">
        <text>a hydroperoxide + [thioredoxin]-dithiol = an alcohol + [thioredoxin]-disulfide + H2O</text>
        <dbReference type="Rhea" id="RHEA:62620"/>
        <dbReference type="Rhea" id="RHEA-COMP:10698"/>
        <dbReference type="Rhea" id="RHEA-COMP:10700"/>
        <dbReference type="ChEBI" id="CHEBI:15377"/>
        <dbReference type="ChEBI" id="CHEBI:29950"/>
        <dbReference type="ChEBI" id="CHEBI:30879"/>
        <dbReference type="ChEBI" id="CHEBI:35924"/>
        <dbReference type="ChEBI" id="CHEBI:50058"/>
        <dbReference type="EC" id="1.11.1.24"/>
    </reaction>
</comment>
<dbReference type="InterPro" id="IPR013766">
    <property type="entry name" value="Thioredoxin_domain"/>
</dbReference>
<dbReference type="PROSITE" id="PS51352">
    <property type="entry name" value="THIOREDOXIN_2"/>
    <property type="match status" value="1"/>
</dbReference>
<evidence type="ECO:0000256" key="1">
    <source>
        <dbReference type="ARBA" id="ARBA00003330"/>
    </source>
</evidence>
<keyword evidence="15" id="KW-1185">Reference proteome</keyword>
<evidence type="ECO:0000256" key="4">
    <source>
        <dbReference type="ARBA" id="ARBA00022559"/>
    </source>
</evidence>
<evidence type="ECO:0000256" key="9">
    <source>
        <dbReference type="ARBA" id="ARBA00032824"/>
    </source>
</evidence>
<dbReference type="CDD" id="cd03017">
    <property type="entry name" value="PRX_BCP"/>
    <property type="match status" value="1"/>
</dbReference>
<keyword evidence="6 14" id="KW-0560">Oxidoreductase</keyword>
<evidence type="ECO:0000313" key="14">
    <source>
        <dbReference type="EMBL" id="UQZ83997.1"/>
    </source>
</evidence>
<evidence type="ECO:0000256" key="6">
    <source>
        <dbReference type="ARBA" id="ARBA00023002"/>
    </source>
</evidence>
<dbReference type="InterPro" id="IPR050924">
    <property type="entry name" value="Peroxiredoxin_BCP/PrxQ"/>
</dbReference>
<evidence type="ECO:0000256" key="3">
    <source>
        <dbReference type="ARBA" id="ARBA00013017"/>
    </source>
</evidence>
<evidence type="ECO:0000259" key="13">
    <source>
        <dbReference type="PROSITE" id="PS51352"/>
    </source>
</evidence>
<dbReference type="InterPro" id="IPR000866">
    <property type="entry name" value="AhpC/TSA"/>
</dbReference>
<evidence type="ECO:0000313" key="15">
    <source>
        <dbReference type="Proteomes" id="UP001057134"/>
    </source>
</evidence>
<dbReference type="PANTHER" id="PTHR42801:SF4">
    <property type="entry name" value="AHPC_TSA FAMILY PROTEIN"/>
    <property type="match status" value="1"/>
</dbReference>
<dbReference type="SUPFAM" id="SSF52833">
    <property type="entry name" value="Thioredoxin-like"/>
    <property type="match status" value="1"/>
</dbReference>
<proteinExistence type="inferred from homology"/>
<comment type="function">
    <text evidence="1">Thiol-specific peroxidase that catalyzes the reduction of hydrogen peroxide and organic hydroperoxides to water and alcohols, respectively. Plays a role in cell protection against oxidative stress by detoxifying peroxides and as sensor of hydrogen peroxide-mediated signaling events.</text>
</comment>
<evidence type="ECO:0000256" key="2">
    <source>
        <dbReference type="ARBA" id="ARBA00011245"/>
    </source>
</evidence>
<keyword evidence="4 14" id="KW-0575">Peroxidase</keyword>
<gene>
    <name evidence="14" type="primary">bcp_2</name>
    <name evidence="14" type="ORF">SK3146_03209</name>
</gene>
<dbReference type="InterPro" id="IPR036249">
    <property type="entry name" value="Thioredoxin-like_sf"/>
</dbReference>
<dbReference type="PIRSF" id="PIRSF000239">
    <property type="entry name" value="AHPC"/>
    <property type="match status" value="1"/>
</dbReference>
<accession>A0ABY4RNJ3</accession>
<name>A0ABY4RNJ3_9BACL</name>
<comment type="subunit">
    <text evidence="2">Monomer.</text>
</comment>
<keyword evidence="8" id="KW-0676">Redox-active center</keyword>
<keyword evidence="7" id="KW-1015">Disulfide bond</keyword>
<evidence type="ECO:0000256" key="10">
    <source>
        <dbReference type="ARBA" id="ARBA00038489"/>
    </source>
</evidence>
<evidence type="ECO:0000256" key="12">
    <source>
        <dbReference type="ARBA" id="ARBA00049091"/>
    </source>
</evidence>
<dbReference type="GO" id="GO:0140824">
    <property type="term" value="F:thioredoxin-dependent peroxiredoxin activity"/>
    <property type="evidence" value="ECO:0007669"/>
    <property type="project" value="UniProtKB-EC"/>
</dbReference>
<dbReference type="InterPro" id="IPR024706">
    <property type="entry name" value="Peroxiredoxin_AhpC-typ"/>
</dbReference>
<sequence>MTTQVGQQAPDFELPASGGHPVHLSDLRGKYVIIYFYPKDMTPACTTEACDFRDRADLFKASNAVIVGISVDPVKRHVKFIEKYGLPFMLLADEDHQAAERYGVWQLKTLYGKQYMGVERSTFLVDPEGILLKEWRKVRVKDHAEDVLRYLQELLK</sequence>
<dbReference type="EC" id="1.11.1.24" evidence="3"/>
<protein>
    <recommendedName>
        <fullName evidence="3">thioredoxin-dependent peroxiredoxin</fullName>
        <ecNumber evidence="3">1.11.1.24</ecNumber>
    </recommendedName>
    <alternativeName>
        <fullName evidence="11">Bacterioferritin comigratory protein</fullName>
    </alternativeName>
    <alternativeName>
        <fullName evidence="9">Thioredoxin peroxidase</fullName>
    </alternativeName>
</protein>
<dbReference type="Pfam" id="PF00578">
    <property type="entry name" value="AhpC-TSA"/>
    <property type="match status" value="1"/>
</dbReference>
<reference evidence="14" key="2">
    <citation type="journal article" date="2021" name="J Anim Sci Technol">
        <title>Complete genome sequence of Paenibacillus konkukensis sp. nov. SK3146 as a potential probiotic strain.</title>
        <authorList>
            <person name="Jung H.I."/>
            <person name="Park S."/>
            <person name="Niu K.M."/>
            <person name="Lee S.W."/>
            <person name="Kothari D."/>
            <person name="Yi K.J."/>
            <person name="Kim S.K."/>
        </authorList>
    </citation>
    <scope>NUCLEOTIDE SEQUENCE</scope>
    <source>
        <strain evidence="14">SK3146</strain>
    </source>
</reference>
<dbReference type="Gene3D" id="3.40.30.10">
    <property type="entry name" value="Glutaredoxin"/>
    <property type="match status" value="1"/>
</dbReference>
<evidence type="ECO:0000256" key="5">
    <source>
        <dbReference type="ARBA" id="ARBA00022862"/>
    </source>
</evidence>
<keyword evidence="5" id="KW-0049">Antioxidant</keyword>
<reference evidence="14" key="1">
    <citation type="submission" date="2018-02" db="EMBL/GenBank/DDBJ databases">
        <authorList>
            <person name="Kim S.-K."/>
            <person name="Jung H.-I."/>
            <person name="Lee S.-W."/>
        </authorList>
    </citation>
    <scope>NUCLEOTIDE SEQUENCE</scope>
    <source>
        <strain evidence="14">SK3146</strain>
    </source>
</reference>
<dbReference type="NCBIfam" id="NF006960">
    <property type="entry name" value="PRK09437.1"/>
    <property type="match status" value="1"/>
</dbReference>